<proteinExistence type="inferred from homology"/>
<dbReference type="InterPro" id="IPR003663">
    <property type="entry name" value="Sugar/inositol_transpt"/>
</dbReference>
<feature type="transmembrane region" description="Helical" evidence="10">
    <location>
        <begin position="47"/>
        <end position="65"/>
    </location>
</feature>
<feature type="region of interest" description="Disordered" evidence="9">
    <location>
        <begin position="1"/>
        <end position="40"/>
    </location>
</feature>
<dbReference type="PANTHER" id="PTHR48020:SF12">
    <property type="entry name" value="PROTON MYO-INOSITOL COTRANSPORTER"/>
    <property type="match status" value="1"/>
</dbReference>
<comment type="similarity">
    <text evidence="2 8">Belongs to the major facilitator superfamily. Sugar transporter (TC 2.A.1.1) family.</text>
</comment>
<dbReference type="InterPro" id="IPR036259">
    <property type="entry name" value="MFS_trans_sf"/>
</dbReference>
<name>A0AAN6VEW4_9PEZI</name>
<feature type="transmembrane region" description="Helical" evidence="10">
    <location>
        <begin position="348"/>
        <end position="370"/>
    </location>
</feature>
<evidence type="ECO:0000259" key="11">
    <source>
        <dbReference type="PROSITE" id="PS50850"/>
    </source>
</evidence>
<feature type="transmembrane region" description="Helical" evidence="10">
    <location>
        <begin position="180"/>
        <end position="202"/>
    </location>
</feature>
<dbReference type="PANTHER" id="PTHR48020">
    <property type="entry name" value="PROTON MYO-INOSITOL COTRANSPORTER"/>
    <property type="match status" value="1"/>
</dbReference>
<dbReference type="GO" id="GO:0016020">
    <property type="term" value="C:membrane"/>
    <property type="evidence" value="ECO:0007669"/>
    <property type="project" value="UniProtKB-SubCell"/>
</dbReference>
<accession>A0AAN6VEW4</accession>
<dbReference type="InterPro" id="IPR005829">
    <property type="entry name" value="Sugar_transporter_CS"/>
</dbReference>
<feature type="transmembrane region" description="Helical" evidence="10">
    <location>
        <begin position="214"/>
        <end position="233"/>
    </location>
</feature>
<dbReference type="GO" id="GO:0005366">
    <property type="term" value="F:myo-inositol:proton symporter activity"/>
    <property type="evidence" value="ECO:0007669"/>
    <property type="project" value="TreeGrafter"/>
</dbReference>
<dbReference type="Gene3D" id="1.20.1250.20">
    <property type="entry name" value="MFS general substrate transporter like domains"/>
    <property type="match status" value="1"/>
</dbReference>
<keyword evidence="5 10" id="KW-1133">Transmembrane helix</keyword>
<dbReference type="SUPFAM" id="SSF103473">
    <property type="entry name" value="MFS general substrate transporter"/>
    <property type="match status" value="1"/>
</dbReference>
<feature type="transmembrane region" description="Helical" evidence="10">
    <location>
        <begin position="487"/>
        <end position="508"/>
    </location>
</feature>
<keyword evidence="13" id="KW-1185">Reference proteome</keyword>
<dbReference type="PROSITE" id="PS50850">
    <property type="entry name" value="MFS"/>
    <property type="match status" value="1"/>
</dbReference>
<keyword evidence="6 10" id="KW-0472">Membrane</keyword>
<dbReference type="GO" id="GO:1904679">
    <property type="term" value="P:myo-inositol import across plasma membrane"/>
    <property type="evidence" value="ECO:0007669"/>
    <property type="project" value="TreeGrafter"/>
</dbReference>
<dbReference type="EMBL" id="MU857090">
    <property type="protein sequence ID" value="KAK4150182.1"/>
    <property type="molecule type" value="Genomic_DNA"/>
</dbReference>
<dbReference type="NCBIfam" id="TIGR00879">
    <property type="entry name" value="SP"/>
    <property type="match status" value="1"/>
</dbReference>
<gene>
    <name evidence="12" type="ORF">C8A00DRAFT_46362</name>
</gene>
<feature type="domain" description="Major facilitator superfamily (MFS) profile" evidence="11">
    <location>
        <begin position="52"/>
        <end position="512"/>
    </location>
</feature>
<evidence type="ECO:0000256" key="10">
    <source>
        <dbReference type="SAM" id="Phobius"/>
    </source>
</evidence>
<feature type="transmembrane region" description="Helical" evidence="10">
    <location>
        <begin position="120"/>
        <end position="138"/>
    </location>
</feature>
<evidence type="ECO:0000313" key="13">
    <source>
        <dbReference type="Proteomes" id="UP001302745"/>
    </source>
</evidence>
<protein>
    <submittedName>
        <fullName evidence="12">General substrate transporter</fullName>
    </submittedName>
</protein>
<evidence type="ECO:0000256" key="6">
    <source>
        <dbReference type="ARBA" id="ARBA00023136"/>
    </source>
</evidence>
<evidence type="ECO:0000256" key="3">
    <source>
        <dbReference type="ARBA" id="ARBA00022448"/>
    </source>
</evidence>
<feature type="transmembrane region" description="Helical" evidence="10">
    <location>
        <begin position="150"/>
        <end position="168"/>
    </location>
</feature>
<dbReference type="Pfam" id="PF00083">
    <property type="entry name" value="Sugar_tr"/>
    <property type="match status" value="1"/>
</dbReference>
<organism evidence="12 13">
    <name type="scientific">Chaetomidium leptoderma</name>
    <dbReference type="NCBI Taxonomy" id="669021"/>
    <lineage>
        <taxon>Eukaryota</taxon>
        <taxon>Fungi</taxon>
        <taxon>Dikarya</taxon>
        <taxon>Ascomycota</taxon>
        <taxon>Pezizomycotina</taxon>
        <taxon>Sordariomycetes</taxon>
        <taxon>Sordariomycetidae</taxon>
        <taxon>Sordariales</taxon>
        <taxon>Chaetomiaceae</taxon>
        <taxon>Chaetomidium</taxon>
    </lineage>
</organism>
<reference evidence="12" key="2">
    <citation type="submission" date="2023-05" db="EMBL/GenBank/DDBJ databases">
        <authorList>
            <consortium name="Lawrence Berkeley National Laboratory"/>
            <person name="Steindorff A."/>
            <person name="Hensen N."/>
            <person name="Bonometti L."/>
            <person name="Westerberg I."/>
            <person name="Brannstrom I.O."/>
            <person name="Guillou S."/>
            <person name="Cros-Aarteil S."/>
            <person name="Calhoun S."/>
            <person name="Haridas S."/>
            <person name="Kuo A."/>
            <person name="Mondo S."/>
            <person name="Pangilinan J."/>
            <person name="Riley R."/>
            <person name="Labutti K."/>
            <person name="Andreopoulos B."/>
            <person name="Lipzen A."/>
            <person name="Chen C."/>
            <person name="Yanf M."/>
            <person name="Daum C."/>
            <person name="Ng V."/>
            <person name="Clum A."/>
            <person name="Ohm R."/>
            <person name="Martin F."/>
            <person name="Silar P."/>
            <person name="Natvig D."/>
            <person name="Lalanne C."/>
            <person name="Gautier V."/>
            <person name="Ament-Velasquez S.L."/>
            <person name="Kruys A."/>
            <person name="Hutchinson M.I."/>
            <person name="Powell A.J."/>
            <person name="Barry K."/>
            <person name="Miller A.N."/>
            <person name="Grigoriev I.V."/>
            <person name="Debuchy R."/>
            <person name="Gladieux P."/>
            <person name="Thoren M.H."/>
            <person name="Johannesson H."/>
        </authorList>
    </citation>
    <scope>NUCLEOTIDE SEQUENCE</scope>
    <source>
        <strain evidence="12">CBS 538.74</strain>
    </source>
</reference>
<dbReference type="FunFam" id="1.20.1250.20:FF:000073">
    <property type="entry name" value="MFS myo-inositol transporter, putative"/>
    <property type="match status" value="1"/>
</dbReference>
<feature type="transmembrane region" description="Helical" evidence="10">
    <location>
        <begin position="314"/>
        <end position="336"/>
    </location>
</feature>
<dbReference type="PRINTS" id="PR00171">
    <property type="entry name" value="SUGRTRNSPORT"/>
</dbReference>
<dbReference type="InterPro" id="IPR020846">
    <property type="entry name" value="MFS_dom"/>
</dbReference>
<evidence type="ECO:0000256" key="7">
    <source>
        <dbReference type="ARBA" id="ARBA00049119"/>
    </source>
</evidence>
<evidence type="ECO:0000256" key="5">
    <source>
        <dbReference type="ARBA" id="ARBA00022989"/>
    </source>
</evidence>
<dbReference type="Proteomes" id="UP001302745">
    <property type="component" value="Unassembled WGS sequence"/>
</dbReference>
<sequence>MSSEDAEEPLISRHPSPLAEHHPDDDNDDGQATTAAYEDGPPSSPTLFIYLLTLSAGISGLLFGYDTGVISSTLVSLGTSLSARELTALDKSIITSSTSLFALLVSPFSSVLADRLGRKRVILAADVLFAVGALAQAGSGTVWEMVLGRSVVGLAVGGASFVVPLYIAELAPAGFRGRLVTMNVIFITLGQVVAYVVGWALGEFGDGEGTAWRWMVGLGALPAVVQAVVMVVMPETPRWLVMVGRVGEARRVVEKVLGGKGEGREVDATIKGIEIEVKEEAEGRRLRGVRRGGRRAGWMDSADELFGVRRNRRALAIACLLQGLQQLCGFNSLMYFSATIFTMLGFPIPTLTSLVVAVTNFAFTLAALFLIDRVGRRRILLWSIPFMVVGLLLAAYGFSFIRLASTDSTKDNNTSPTQGAAVTILVSIMVYVAGYAVGLGNVPWMQSELFALNVRSLGSGIATATNWGANFVIGLTFLLLMDALTPSWTFVLYAVICTAGYGLIWRLYPETAGLSLEEAASLLEDSNWGVR</sequence>
<comment type="catalytic activity">
    <reaction evidence="7">
        <text>myo-inositol(out) + H(+)(out) = myo-inositol(in) + H(+)(in)</text>
        <dbReference type="Rhea" id="RHEA:60364"/>
        <dbReference type="ChEBI" id="CHEBI:15378"/>
        <dbReference type="ChEBI" id="CHEBI:17268"/>
    </reaction>
</comment>
<evidence type="ECO:0000256" key="9">
    <source>
        <dbReference type="SAM" id="MobiDB-lite"/>
    </source>
</evidence>
<evidence type="ECO:0000256" key="4">
    <source>
        <dbReference type="ARBA" id="ARBA00022692"/>
    </source>
</evidence>
<evidence type="ECO:0000256" key="2">
    <source>
        <dbReference type="ARBA" id="ARBA00010992"/>
    </source>
</evidence>
<evidence type="ECO:0000256" key="1">
    <source>
        <dbReference type="ARBA" id="ARBA00004141"/>
    </source>
</evidence>
<reference evidence="12" key="1">
    <citation type="journal article" date="2023" name="Mol. Phylogenet. Evol.">
        <title>Genome-scale phylogeny and comparative genomics of the fungal order Sordariales.</title>
        <authorList>
            <person name="Hensen N."/>
            <person name="Bonometti L."/>
            <person name="Westerberg I."/>
            <person name="Brannstrom I.O."/>
            <person name="Guillou S."/>
            <person name="Cros-Aarteil S."/>
            <person name="Calhoun S."/>
            <person name="Haridas S."/>
            <person name="Kuo A."/>
            <person name="Mondo S."/>
            <person name="Pangilinan J."/>
            <person name="Riley R."/>
            <person name="LaButti K."/>
            <person name="Andreopoulos B."/>
            <person name="Lipzen A."/>
            <person name="Chen C."/>
            <person name="Yan M."/>
            <person name="Daum C."/>
            <person name="Ng V."/>
            <person name="Clum A."/>
            <person name="Steindorff A."/>
            <person name="Ohm R.A."/>
            <person name="Martin F."/>
            <person name="Silar P."/>
            <person name="Natvig D.O."/>
            <person name="Lalanne C."/>
            <person name="Gautier V."/>
            <person name="Ament-Velasquez S.L."/>
            <person name="Kruys A."/>
            <person name="Hutchinson M.I."/>
            <person name="Powell A.J."/>
            <person name="Barry K."/>
            <person name="Miller A.N."/>
            <person name="Grigoriev I.V."/>
            <person name="Debuchy R."/>
            <person name="Gladieux P."/>
            <person name="Hiltunen Thoren M."/>
            <person name="Johannesson H."/>
        </authorList>
    </citation>
    <scope>NUCLEOTIDE SEQUENCE</scope>
    <source>
        <strain evidence="12">CBS 538.74</strain>
    </source>
</reference>
<keyword evidence="3 8" id="KW-0813">Transport</keyword>
<feature type="transmembrane region" description="Helical" evidence="10">
    <location>
        <begin position="421"/>
        <end position="444"/>
    </location>
</feature>
<comment type="caution">
    <text evidence="12">The sequence shown here is derived from an EMBL/GenBank/DDBJ whole genome shotgun (WGS) entry which is preliminary data.</text>
</comment>
<dbReference type="InterPro" id="IPR005828">
    <property type="entry name" value="MFS_sugar_transport-like"/>
</dbReference>
<comment type="subcellular location">
    <subcellularLocation>
        <location evidence="1">Membrane</location>
        <topology evidence="1">Multi-pass membrane protein</topology>
    </subcellularLocation>
</comment>
<feature type="transmembrane region" description="Helical" evidence="10">
    <location>
        <begin position="379"/>
        <end position="401"/>
    </location>
</feature>
<dbReference type="PROSITE" id="PS00217">
    <property type="entry name" value="SUGAR_TRANSPORT_2"/>
    <property type="match status" value="1"/>
</dbReference>
<evidence type="ECO:0000313" key="12">
    <source>
        <dbReference type="EMBL" id="KAK4150182.1"/>
    </source>
</evidence>
<dbReference type="PROSITE" id="PS00216">
    <property type="entry name" value="SUGAR_TRANSPORT_1"/>
    <property type="match status" value="2"/>
</dbReference>
<evidence type="ECO:0000256" key="8">
    <source>
        <dbReference type="RuleBase" id="RU003346"/>
    </source>
</evidence>
<dbReference type="InterPro" id="IPR050814">
    <property type="entry name" value="Myo-inositol_Transporter"/>
</dbReference>
<keyword evidence="4 10" id="KW-0812">Transmembrane</keyword>
<dbReference type="AlphaFoldDB" id="A0AAN6VEW4"/>
<feature type="transmembrane region" description="Helical" evidence="10">
    <location>
        <begin position="456"/>
        <end position="481"/>
    </location>
</feature>